<feature type="domain" description="GDPGP1-like N-terminal" evidence="7">
    <location>
        <begin position="26"/>
        <end position="174"/>
    </location>
</feature>
<evidence type="ECO:0000259" key="3">
    <source>
        <dbReference type="Pfam" id="PF23360"/>
    </source>
</evidence>
<dbReference type="GO" id="GO:0008104">
    <property type="term" value="P:intracellular protein localization"/>
    <property type="evidence" value="ECO:0007669"/>
    <property type="project" value="TreeGrafter"/>
</dbReference>
<dbReference type="InterPro" id="IPR056335">
    <property type="entry name" value="BBS7_hairpin"/>
</dbReference>
<dbReference type="Pfam" id="PF23349">
    <property type="entry name" value="BBS7_hp"/>
    <property type="match status" value="1"/>
</dbReference>
<dbReference type="InterPro" id="IPR058865">
    <property type="entry name" value="GDPGP1_C"/>
</dbReference>
<name>A0A6G0YYC0_APHCR</name>
<evidence type="ECO:0000313" key="9">
    <source>
        <dbReference type="Proteomes" id="UP000478052"/>
    </source>
</evidence>
<dbReference type="GO" id="GO:0043005">
    <property type="term" value="C:neuron projection"/>
    <property type="evidence" value="ECO:0007669"/>
    <property type="project" value="TreeGrafter"/>
</dbReference>
<evidence type="ECO:0000259" key="6">
    <source>
        <dbReference type="Pfam" id="PF26216"/>
    </source>
</evidence>
<dbReference type="AlphaFoldDB" id="A0A6G0YYC0"/>
<dbReference type="GO" id="GO:0034464">
    <property type="term" value="C:BBSome"/>
    <property type="evidence" value="ECO:0007669"/>
    <property type="project" value="TreeGrafter"/>
</dbReference>
<protein>
    <submittedName>
        <fullName evidence="8">Bardet-Biedl syndrome 7 protein isoform X1</fullName>
    </submittedName>
</protein>
<reference evidence="8 9" key="1">
    <citation type="submission" date="2019-08" db="EMBL/GenBank/DDBJ databases">
        <title>Whole genome of Aphis craccivora.</title>
        <authorList>
            <person name="Voronova N.V."/>
            <person name="Shulinski R.S."/>
            <person name="Bandarenka Y.V."/>
            <person name="Zhorov D.G."/>
            <person name="Warner D."/>
        </authorList>
    </citation>
    <scope>NUCLEOTIDE SEQUENCE [LARGE SCALE GENOMIC DNA]</scope>
    <source>
        <strain evidence="8">180601</strain>
        <tissue evidence="8">Whole Body</tissue>
    </source>
</reference>
<dbReference type="Pfam" id="PF23361">
    <property type="entry name" value="BBS7_pf"/>
    <property type="match status" value="1"/>
</dbReference>
<dbReference type="PANTHER" id="PTHR16074">
    <property type="entry name" value="BARDET-BIEDL SYNDROME 7 PROTEIN"/>
    <property type="match status" value="1"/>
</dbReference>
<gene>
    <name evidence="8" type="ORF">FWK35_00017363</name>
</gene>
<organism evidence="8 9">
    <name type="scientific">Aphis craccivora</name>
    <name type="common">Cowpea aphid</name>
    <dbReference type="NCBI Taxonomy" id="307492"/>
    <lineage>
        <taxon>Eukaryota</taxon>
        <taxon>Metazoa</taxon>
        <taxon>Ecdysozoa</taxon>
        <taxon>Arthropoda</taxon>
        <taxon>Hexapoda</taxon>
        <taxon>Insecta</taxon>
        <taxon>Pterygota</taxon>
        <taxon>Neoptera</taxon>
        <taxon>Paraneoptera</taxon>
        <taxon>Hemiptera</taxon>
        <taxon>Sternorrhyncha</taxon>
        <taxon>Aphidomorpha</taxon>
        <taxon>Aphidoidea</taxon>
        <taxon>Aphididae</taxon>
        <taxon>Aphidini</taxon>
        <taxon>Aphis</taxon>
        <taxon>Aphis</taxon>
    </lineage>
</organism>
<feature type="coiled-coil region" evidence="1">
    <location>
        <begin position="656"/>
        <end position="683"/>
    </location>
</feature>
<dbReference type="PANTHER" id="PTHR16074:SF4">
    <property type="entry name" value="BARDET-BIEDL SYNDROME 7 PROTEIN"/>
    <property type="match status" value="1"/>
</dbReference>
<evidence type="ECO:0000259" key="2">
    <source>
        <dbReference type="Pfam" id="PF23349"/>
    </source>
</evidence>
<feature type="domain" description="BBS7 helical hairpin" evidence="2">
    <location>
        <begin position="930"/>
        <end position="1046"/>
    </location>
</feature>
<evidence type="ECO:0000256" key="1">
    <source>
        <dbReference type="SAM" id="Coils"/>
    </source>
</evidence>
<dbReference type="GO" id="GO:0060271">
    <property type="term" value="P:cilium assembly"/>
    <property type="evidence" value="ECO:0007669"/>
    <property type="project" value="TreeGrafter"/>
</dbReference>
<proteinExistence type="predicted"/>
<dbReference type="Pfam" id="PF26216">
    <property type="entry name" value="GDPGP1_C"/>
    <property type="match status" value="1"/>
</dbReference>
<keyword evidence="9" id="KW-1185">Reference proteome</keyword>
<feature type="domain" description="BBS7 GAE" evidence="3">
    <location>
        <begin position="698"/>
        <end position="817"/>
    </location>
</feature>
<dbReference type="OrthoDB" id="414590at2759"/>
<evidence type="ECO:0000313" key="8">
    <source>
        <dbReference type="EMBL" id="KAF0763142.1"/>
    </source>
</evidence>
<evidence type="ECO:0000259" key="5">
    <source>
        <dbReference type="Pfam" id="PF23743"/>
    </source>
</evidence>
<dbReference type="InterPro" id="IPR015943">
    <property type="entry name" value="WD40/YVTN_repeat-like_dom_sf"/>
</dbReference>
<feature type="domain" description="BBS7 platform" evidence="4">
    <location>
        <begin position="825"/>
        <end position="927"/>
    </location>
</feature>
<dbReference type="GO" id="GO:0016020">
    <property type="term" value="C:membrane"/>
    <property type="evidence" value="ECO:0007669"/>
    <property type="project" value="TreeGrafter"/>
</dbReference>
<accession>A0A6G0YYC0</accession>
<dbReference type="Pfam" id="PF23360">
    <property type="entry name" value="BBS7_GAE"/>
    <property type="match status" value="1"/>
</dbReference>
<dbReference type="EMBL" id="VUJU01001955">
    <property type="protein sequence ID" value="KAF0763142.1"/>
    <property type="molecule type" value="Genomic_DNA"/>
</dbReference>
<dbReference type="InterPro" id="IPR056334">
    <property type="entry name" value="BBS7_GAE_dom"/>
</dbReference>
<dbReference type="Gene3D" id="2.130.10.10">
    <property type="entry name" value="YVTN repeat-like/Quinoprotein amine dehydrogenase"/>
    <property type="match status" value="1"/>
</dbReference>
<dbReference type="InterPro" id="IPR056332">
    <property type="entry name" value="Beta-prop_BBS7"/>
</dbReference>
<dbReference type="SUPFAM" id="SSF50978">
    <property type="entry name" value="WD40 repeat-like"/>
    <property type="match status" value="1"/>
</dbReference>
<feature type="domain" description="GDPGP1-like C-terminal" evidence="6">
    <location>
        <begin position="191"/>
        <end position="321"/>
    </location>
</feature>
<dbReference type="GO" id="GO:0036064">
    <property type="term" value="C:ciliary basal body"/>
    <property type="evidence" value="ECO:0007669"/>
    <property type="project" value="TreeGrafter"/>
</dbReference>
<feature type="domain" description="BBS7 beta-propeller" evidence="5">
    <location>
        <begin position="337"/>
        <end position="637"/>
    </location>
</feature>
<dbReference type="Pfam" id="PF23743">
    <property type="entry name" value="Beta-prop_BBS7"/>
    <property type="match status" value="1"/>
</dbReference>
<sequence length="1057" mass="119382">MLKMFYYDDKDLIFTTSWKSLSVSSKFDESLKRLWKNKEDEGLFRYNYKEENAIVLPGKYGFLAVVSILQFSVASKDRQLNINRGTKRRKPNIFTSVSEPFNDNLFNFTKINEGEYLFKFSNASNTDDVLAINTSPLGYFHSLILPKINSKLPQVINEYSLNIAVQLLLLSASPEPSSFTLDIEHFSGPCHKIIDYPSKGFVFVLKSGDLLSNFVKTVFILINYLQQKNIPHNIFITRALAKDLNIDDLNNSRNCVRVFIWARTSSGDKAMDKFSPATCELFGHLVFKDKSEFSEVTEYSVTKILTDVTESSFLLIENDIKNLLDYTLLGMVSSNCMKVLPISQNDEAEKKTQKIIVGDQEGIVQMFQIRKGKINMLFKTLPLEKITEVCLGGTLGTVQDKIFLSMGTSVRGYTKKGRMFLSFDTGLLESIKCMYVTGNELLVSGKHLFSHFNDCKDISTYLCPEVINSIITLDVIKMQGVMPILACADLCIRILEGSTVKETFYLSSEPTTLHLMKNNGGSYGNELLVGLQSGHIVLLKIEKNASISILWELVTQSKQGAITCIDCYEFNGEDHLLIGRQSGLVEVYSLESHSVPIEKYKYSCSESITSIQGGAIRTFGIPEIVVTTFTGWLFGLTFVDQHIDKEIVLDSSNIILNDEKQKILDIRTEVSDLERQVAIERNKYLEFTQKSSRPSVLPYLAIKNSMFLDSENLIYHLIIELEATIDNVLLQCNCLVNLIDVENNNNAVVSKSKCKEEVTVNITLDSSLQELDCLIVKCQLNTTKLELKMWSHEGDHGILTVYITPLLQPKCCQVCKFPIKPLLYHQRTKKNIVYQPQSFLTLSGGFSLSEAHLWISNCLPGFPEKPASQENLEYSFESVILDTVLLCAYSRGSINIKTDNITAIAILKDNFSRDATRKNIKLDMTYEISEGSLILMIDVIVSKLKTDINNDKTLKLINAIKQLSVNPNINGESLTKDYLLMLSNEEKLKQEASLRPSRMQRLQAIMLALFDDWHKLKGLNVKPNSREDLQEALLTTNTLDSLISIYPIANKKGLLKI</sequence>
<dbReference type="Pfam" id="PF26217">
    <property type="entry name" value="GDPGP1_N"/>
    <property type="match status" value="1"/>
</dbReference>
<dbReference type="Proteomes" id="UP000478052">
    <property type="component" value="Unassembled WGS sequence"/>
</dbReference>
<keyword evidence="1" id="KW-0175">Coiled coil</keyword>
<comment type="caution">
    <text evidence="8">The sequence shown here is derived from an EMBL/GenBank/DDBJ whole genome shotgun (WGS) entry which is preliminary data.</text>
</comment>
<dbReference type="InterPro" id="IPR056333">
    <property type="entry name" value="BBS7_pf_dom"/>
</dbReference>
<evidence type="ECO:0000259" key="4">
    <source>
        <dbReference type="Pfam" id="PF23361"/>
    </source>
</evidence>
<dbReference type="GO" id="GO:0005930">
    <property type="term" value="C:axoneme"/>
    <property type="evidence" value="ECO:0007669"/>
    <property type="project" value="TreeGrafter"/>
</dbReference>
<dbReference type="InterPro" id="IPR036322">
    <property type="entry name" value="WD40_repeat_dom_sf"/>
</dbReference>
<evidence type="ECO:0000259" key="7">
    <source>
        <dbReference type="Pfam" id="PF26217"/>
    </source>
</evidence>
<dbReference type="InterPro" id="IPR058866">
    <property type="entry name" value="GDPGP1_N"/>
</dbReference>